<dbReference type="EMBL" id="CM056744">
    <property type="protein sequence ID" value="KAJ8667414.1"/>
    <property type="molecule type" value="Genomic_DNA"/>
</dbReference>
<reference evidence="1" key="1">
    <citation type="submission" date="2023-04" db="EMBL/GenBank/DDBJ databases">
        <title>A chromosome-level genome assembly of the parasitoid wasp Eretmocerus hayati.</title>
        <authorList>
            <person name="Zhong Y."/>
            <person name="Liu S."/>
            <person name="Liu Y."/>
        </authorList>
    </citation>
    <scope>NUCLEOTIDE SEQUENCE</scope>
    <source>
        <strain evidence="1">ZJU_SS_LIU_2023</strain>
    </source>
</reference>
<sequence length="123" mass="14667">MLERLMYLSDIINEGRARLVQIQIYRHKVRGDLDLVGVLAEAKNRMLTTFCRVRTYDKNCQEYQDGDHLRGSDGKNLCSDNIRMRPSRLQTLKEQESADWRKKEDEEQRGKICSRRRVKRRLP</sequence>
<protein>
    <submittedName>
        <fullName evidence="1">Uncharacterized protein</fullName>
    </submittedName>
</protein>
<gene>
    <name evidence="1" type="ORF">QAD02_009077</name>
</gene>
<name>A0ACC2NAQ2_9HYME</name>
<keyword evidence="2" id="KW-1185">Reference proteome</keyword>
<evidence type="ECO:0000313" key="1">
    <source>
        <dbReference type="EMBL" id="KAJ8667414.1"/>
    </source>
</evidence>
<organism evidence="1 2">
    <name type="scientific">Eretmocerus hayati</name>
    <dbReference type="NCBI Taxonomy" id="131215"/>
    <lineage>
        <taxon>Eukaryota</taxon>
        <taxon>Metazoa</taxon>
        <taxon>Ecdysozoa</taxon>
        <taxon>Arthropoda</taxon>
        <taxon>Hexapoda</taxon>
        <taxon>Insecta</taxon>
        <taxon>Pterygota</taxon>
        <taxon>Neoptera</taxon>
        <taxon>Endopterygota</taxon>
        <taxon>Hymenoptera</taxon>
        <taxon>Apocrita</taxon>
        <taxon>Proctotrupomorpha</taxon>
        <taxon>Chalcidoidea</taxon>
        <taxon>Aphelinidae</taxon>
        <taxon>Aphelininae</taxon>
        <taxon>Eretmocerus</taxon>
    </lineage>
</organism>
<dbReference type="Proteomes" id="UP001239111">
    <property type="component" value="Chromosome 4"/>
</dbReference>
<evidence type="ECO:0000313" key="2">
    <source>
        <dbReference type="Proteomes" id="UP001239111"/>
    </source>
</evidence>
<proteinExistence type="predicted"/>
<comment type="caution">
    <text evidence="1">The sequence shown here is derived from an EMBL/GenBank/DDBJ whole genome shotgun (WGS) entry which is preliminary data.</text>
</comment>
<accession>A0ACC2NAQ2</accession>